<reference evidence="10" key="1">
    <citation type="submission" date="2023-03" db="EMBL/GenBank/DDBJ databases">
        <title>Chromosome-scale reference genome and RAD-based genetic map of yellow starthistle (Centaurea solstitialis) reveal putative structural variation and QTLs associated with invader traits.</title>
        <authorList>
            <person name="Reatini B."/>
            <person name="Cang F.A."/>
            <person name="Jiang Q."/>
            <person name="Mckibben M.T.W."/>
            <person name="Barker M.S."/>
            <person name="Rieseberg L.H."/>
            <person name="Dlugosch K.M."/>
        </authorList>
    </citation>
    <scope>NUCLEOTIDE SEQUENCE</scope>
    <source>
        <strain evidence="10">CAN-66</strain>
        <tissue evidence="10">Leaf</tissue>
    </source>
</reference>
<evidence type="ECO:0000313" key="10">
    <source>
        <dbReference type="EMBL" id="KAJ9552705.1"/>
    </source>
</evidence>
<evidence type="ECO:0000256" key="8">
    <source>
        <dbReference type="SAM" id="MobiDB-lite"/>
    </source>
</evidence>
<dbReference type="Pfam" id="PF08284">
    <property type="entry name" value="RVP_2"/>
    <property type="match status" value="1"/>
</dbReference>
<organism evidence="10 11">
    <name type="scientific">Centaurea solstitialis</name>
    <name type="common">yellow star-thistle</name>
    <dbReference type="NCBI Taxonomy" id="347529"/>
    <lineage>
        <taxon>Eukaryota</taxon>
        <taxon>Viridiplantae</taxon>
        <taxon>Streptophyta</taxon>
        <taxon>Embryophyta</taxon>
        <taxon>Tracheophyta</taxon>
        <taxon>Spermatophyta</taxon>
        <taxon>Magnoliopsida</taxon>
        <taxon>eudicotyledons</taxon>
        <taxon>Gunneridae</taxon>
        <taxon>Pentapetalae</taxon>
        <taxon>asterids</taxon>
        <taxon>campanulids</taxon>
        <taxon>Asterales</taxon>
        <taxon>Asteraceae</taxon>
        <taxon>Carduoideae</taxon>
        <taxon>Cardueae</taxon>
        <taxon>Centaureinae</taxon>
        <taxon>Centaurea</taxon>
    </lineage>
</organism>
<feature type="domain" description="Reverse transcriptase" evidence="9">
    <location>
        <begin position="237"/>
        <end position="385"/>
    </location>
</feature>
<dbReference type="GO" id="GO:0004519">
    <property type="term" value="F:endonuclease activity"/>
    <property type="evidence" value="ECO:0007669"/>
    <property type="project" value="UniProtKB-KW"/>
</dbReference>
<accession>A0AA38T1K5</accession>
<dbReference type="PANTHER" id="PTHR24559">
    <property type="entry name" value="TRANSPOSON TY3-I GAG-POL POLYPROTEIN"/>
    <property type="match status" value="1"/>
</dbReference>
<dbReference type="GO" id="GO:0003964">
    <property type="term" value="F:RNA-directed DNA polymerase activity"/>
    <property type="evidence" value="ECO:0007669"/>
    <property type="project" value="UniProtKB-KW"/>
</dbReference>
<dbReference type="InterPro" id="IPR043128">
    <property type="entry name" value="Rev_trsase/Diguanyl_cyclase"/>
</dbReference>
<evidence type="ECO:0000256" key="3">
    <source>
        <dbReference type="ARBA" id="ARBA00022695"/>
    </source>
</evidence>
<keyword evidence="4" id="KW-0540">Nuclease</keyword>
<proteinExistence type="predicted"/>
<name>A0AA38T1K5_9ASTR</name>
<keyword evidence="5" id="KW-0255">Endonuclease</keyword>
<dbReference type="SUPFAM" id="SSF56672">
    <property type="entry name" value="DNA/RNA polymerases"/>
    <property type="match status" value="1"/>
</dbReference>
<dbReference type="EMBL" id="JARYMX010000004">
    <property type="protein sequence ID" value="KAJ9552705.1"/>
    <property type="molecule type" value="Genomic_DNA"/>
</dbReference>
<evidence type="ECO:0000313" key="11">
    <source>
        <dbReference type="Proteomes" id="UP001172457"/>
    </source>
</evidence>
<dbReference type="Pfam" id="PF00078">
    <property type="entry name" value="RVT_1"/>
    <property type="match status" value="1"/>
</dbReference>
<evidence type="ECO:0000259" key="9">
    <source>
        <dbReference type="Pfam" id="PF00078"/>
    </source>
</evidence>
<keyword evidence="3" id="KW-0548">Nucleotidyltransferase</keyword>
<feature type="compositionally biased region" description="Basic and acidic residues" evidence="8">
    <location>
        <begin position="1"/>
        <end position="14"/>
    </location>
</feature>
<dbReference type="InterPro" id="IPR000477">
    <property type="entry name" value="RT_dom"/>
</dbReference>
<dbReference type="Gene3D" id="3.10.10.10">
    <property type="entry name" value="HIV Type 1 Reverse Transcriptase, subunit A, domain 1"/>
    <property type="match status" value="1"/>
</dbReference>
<comment type="caution">
    <text evidence="10">The sequence shown here is derived from an EMBL/GenBank/DDBJ whole genome shotgun (WGS) entry which is preliminary data.</text>
</comment>
<dbReference type="GO" id="GO:0008233">
    <property type="term" value="F:peptidase activity"/>
    <property type="evidence" value="ECO:0007669"/>
    <property type="project" value="UniProtKB-KW"/>
</dbReference>
<dbReference type="GO" id="GO:0006508">
    <property type="term" value="P:proteolysis"/>
    <property type="evidence" value="ECO:0007669"/>
    <property type="project" value="UniProtKB-KW"/>
</dbReference>
<sequence length="385" mass="43148">MVEEQQGGKRKVEQAHVPAKRFKGQKSDGRKEYVGCSKCGRNHSGDKSRDCGVAPKPGHIKANFPKLVKAPVQVLAPTTLRITDGTTGKKGGSSMSRDRAFQLIAEEVQTTPDVVTGIFPVNAKPTLVLFDTGATWYFVSHSFCKDFQLEHGKLASPLAVDIATEEVRVVEDLPGIPPDRQVEFGIDLIPGSAPVARTPYRLAPPELQEISNQLQELSKKGFIPPSSSPWGVPILFVKKKDGSHCMCIDYRELNKVTIENRYPLPRIDDLFDQHQGAAWFLKIDLRSGYHQLKVKGEDIHKAAFRTRYGHYEFLVMPFGLSNAPATFMDLMNRVCRPMLDRSVIVFIDDILIYSKMKADHVVHLGEVLEVLRKERLYAKFSKCAF</sequence>
<keyword evidence="6" id="KW-0378">Hydrolase</keyword>
<evidence type="ECO:0000256" key="5">
    <source>
        <dbReference type="ARBA" id="ARBA00022759"/>
    </source>
</evidence>
<dbReference type="InterPro" id="IPR053134">
    <property type="entry name" value="RNA-dir_DNA_polymerase"/>
</dbReference>
<evidence type="ECO:0000256" key="1">
    <source>
        <dbReference type="ARBA" id="ARBA00022670"/>
    </source>
</evidence>
<evidence type="ECO:0000256" key="2">
    <source>
        <dbReference type="ARBA" id="ARBA00022679"/>
    </source>
</evidence>
<protein>
    <recommendedName>
        <fullName evidence="9">Reverse transcriptase domain-containing protein</fullName>
    </recommendedName>
</protein>
<dbReference type="Gene3D" id="3.30.70.270">
    <property type="match status" value="1"/>
</dbReference>
<dbReference type="FunFam" id="3.10.10.10:FF:000007">
    <property type="entry name" value="Retrovirus-related Pol polyprotein from transposon 17.6-like Protein"/>
    <property type="match status" value="1"/>
</dbReference>
<evidence type="ECO:0000256" key="7">
    <source>
        <dbReference type="ARBA" id="ARBA00022918"/>
    </source>
</evidence>
<feature type="region of interest" description="Disordered" evidence="8">
    <location>
        <begin position="1"/>
        <end position="27"/>
    </location>
</feature>
<keyword evidence="7" id="KW-0695">RNA-directed DNA polymerase</keyword>
<dbReference type="InterPro" id="IPR043502">
    <property type="entry name" value="DNA/RNA_pol_sf"/>
</dbReference>
<keyword evidence="11" id="KW-1185">Reference proteome</keyword>
<evidence type="ECO:0000256" key="6">
    <source>
        <dbReference type="ARBA" id="ARBA00022801"/>
    </source>
</evidence>
<dbReference type="CDD" id="cd01647">
    <property type="entry name" value="RT_LTR"/>
    <property type="match status" value="1"/>
</dbReference>
<gene>
    <name evidence="10" type="ORF">OSB04_016750</name>
</gene>
<dbReference type="PANTHER" id="PTHR24559:SF444">
    <property type="entry name" value="REVERSE TRANSCRIPTASE DOMAIN-CONTAINING PROTEIN"/>
    <property type="match status" value="1"/>
</dbReference>
<keyword evidence="1" id="KW-0645">Protease</keyword>
<evidence type="ECO:0000256" key="4">
    <source>
        <dbReference type="ARBA" id="ARBA00022722"/>
    </source>
</evidence>
<dbReference type="Proteomes" id="UP001172457">
    <property type="component" value="Chromosome 4"/>
</dbReference>
<keyword evidence="2" id="KW-0808">Transferase</keyword>
<dbReference type="AlphaFoldDB" id="A0AA38T1K5"/>